<accession>E7QSZ5</accession>
<evidence type="ECO:0000313" key="1">
    <source>
        <dbReference type="EMBL" id="EFW92276.1"/>
    </source>
</evidence>
<proteinExistence type="predicted"/>
<organism evidence="1 3">
    <name type="scientific">Haladaptatus paucihalophilus DX253</name>
    <dbReference type="NCBI Taxonomy" id="797209"/>
    <lineage>
        <taxon>Archaea</taxon>
        <taxon>Methanobacteriati</taxon>
        <taxon>Methanobacteriota</taxon>
        <taxon>Stenosarchaea group</taxon>
        <taxon>Halobacteria</taxon>
        <taxon>Halobacteriales</taxon>
        <taxon>Haladaptataceae</taxon>
        <taxon>Haladaptatus</taxon>
    </lineage>
</organism>
<reference evidence="1 3" key="1">
    <citation type="journal article" date="2014" name="ISME J.">
        <title>Trehalose/2-sulfotrehalose biosynthesis and glycine-betaine uptake are widely spread mechanisms for osmoadaptation in the Halobacteriales.</title>
        <authorList>
            <person name="Youssef N.H."/>
            <person name="Savage-Ashlock K.N."/>
            <person name="McCully A.L."/>
            <person name="Luedtke B."/>
            <person name="Shaw E.I."/>
            <person name="Hoff W.D."/>
            <person name="Elshahed M.S."/>
        </authorList>
    </citation>
    <scope>NUCLEOTIDE SEQUENCE [LARGE SCALE GENOMIC DNA]</scope>
    <source>
        <strain evidence="1 3">DX253</strain>
    </source>
</reference>
<dbReference type="EMBL" id="AEMG01000008">
    <property type="protein sequence ID" value="EFW92276.1"/>
    <property type="molecule type" value="Genomic_DNA"/>
</dbReference>
<dbReference type="AlphaFoldDB" id="E7QSZ5"/>
<evidence type="ECO:0000313" key="3">
    <source>
        <dbReference type="Proteomes" id="UP000003751"/>
    </source>
</evidence>
<dbReference type="EMBL" id="FRAN01000009">
    <property type="protein sequence ID" value="SHL62286.1"/>
    <property type="molecule type" value="Genomic_DNA"/>
</dbReference>
<evidence type="ECO:0000313" key="2">
    <source>
        <dbReference type="EMBL" id="SHL62286.1"/>
    </source>
</evidence>
<dbReference type="PATRIC" id="fig|797209.4.peg.1888"/>
<name>E7QSZ5_HALPU</name>
<protein>
    <submittedName>
        <fullName evidence="1">Uncharacterized protein</fullName>
    </submittedName>
</protein>
<reference evidence="2" key="3">
    <citation type="submission" date="2016-11" db="EMBL/GenBank/DDBJ databases">
        <authorList>
            <person name="Jaros S."/>
            <person name="Januszkiewicz K."/>
            <person name="Wedrychowicz H."/>
        </authorList>
    </citation>
    <scope>NUCLEOTIDE SEQUENCE [LARGE SCALE GENOMIC DNA]</scope>
    <source>
        <strain evidence="2">DX253</strain>
    </source>
</reference>
<dbReference type="Proteomes" id="UP000003751">
    <property type="component" value="Unassembled WGS sequence"/>
</dbReference>
<dbReference type="Proteomes" id="UP000184203">
    <property type="component" value="Unassembled WGS sequence"/>
</dbReference>
<dbReference type="STRING" id="797209.GCA_000376445_04309"/>
<sequence>MLVGVFGYFPLFTELLKLSFHVIAVDMPHNSDDIKERLFGDSRASPAATEIVFELRGFIL</sequence>
<reference evidence="4" key="2">
    <citation type="submission" date="2016-11" db="EMBL/GenBank/DDBJ databases">
        <authorList>
            <person name="Varghese N."/>
            <person name="Submissions S."/>
        </authorList>
    </citation>
    <scope>NUCLEOTIDE SEQUENCE [LARGE SCALE GENOMIC DNA]</scope>
    <source>
        <strain evidence="4">DX253</strain>
    </source>
</reference>
<gene>
    <name evidence="2" type="ORF">SAMN05444342_4285</name>
    <name evidence="1" type="ORF">ZOD2009_09465</name>
</gene>
<evidence type="ECO:0000313" key="4">
    <source>
        <dbReference type="Proteomes" id="UP000184203"/>
    </source>
</evidence>
<keyword evidence="4" id="KW-1185">Reference proteome</keyword>